<dbReference type="EMBL" id="KN846985">
    <property type="protein sequence ID" value="KIW94489.1"/>
    <property type="molecule type" value="Genomic_DNA"/>
</dbReference>
<evidence type="ECO:0000313" key="3">
    <source>
        <dbReference type="EMBL" id="KIW94489.1"/>
    </source>
</evidence>
<dbReference type="RefSeq" id="XP_016621158.1">
    <property type="nucleotide sequence ID" value="XM_016762211.1"/>
</dbReference>
<evidence type="ECO:0000256" key="1">
    <source>
        <dbReference type="SAM" id="MobiDB-lite"/>
    </source>
</evidence>
<dbReference type="VEuPathDB" id="FungiDB:Z519_04465"/>
<keyword evidence="4" id="KW-1185">Reference proteome</keyword>
<dbReference type="OrthoDB" id="4085451at2759"/>
<sequence>MGSSASKVAARAGGGAARRKYPSTPSIVNSAHSPTHAATEPAPAVEVRPSPTAAPPAGEKSEHVELDARDPQFGLALRRVGAARPVTERRPDEDTFPTSSQPMHSGQNIFPSDENNPAMMLVRARKRIGAQWESEMESQGRPGFAGRTLLSAKDIKEALTLRDEVGKTRQEAERQLRLKPGTLDQLVPKGVVANV</sequence>
<dbReference type="Proteomes" id="UP000053789">
    <property type="component" value="Unassembled WGS sequence"/>
</dbReference>
<dbReference type="HOGENOM" id="CLU_087328_0_0_1"/>
<organism evidence="3 4">
    <name type="scientific">Cladophialophora bantiana (strain ATCC 10958 / CBS 173.52 / CDC B-1940 / NIH 8579)</name>
    <name type="common">Xylohypha bantiana</name>
    <dbReference type="NCBI Taxonomy" id="1442370"/>
    <lineage>
        <taxon>Eukaryota</taxon>
        <taxon>Fungi</taxon>
        <taxon>Dikarya</taxon>
        <taxon>Ascomycota</taxon>
        <taxon>Pezizomycotina</taxon>
        <taxon>Eurotiomycetes</taxon>
        <taxon>Chaetothyriomycetidae</taxon>
        <taxon>Chaetothyriales</taxon>
        <taxon>Herpotrichiellaceae</taxon>
        <taxon>Cladophialophora</taxon>
    </lineage>
</organism>
<dbReference type="Pfam" id="PF22943">
    <property type="entry name" value="HTH_68"/>
    <property type="match status" value="1"/>
</dbReference>
<reference evidence="3" key="1">
    <citation type="submission" date="2015-01" db="EMBL/GenBank/DDBJ databases">
        <title>The Genome Sequence of Cladophialophora bantiana CBS 173.52.</title>
        <authorList>
            <consortium name="The Broad Institute Genomics Platform"/>
            <person name="Cuomo C."/>
            <person name="de Hoog S."/>
            <person name="Gorbushina A."/>
            <person name="Stielow B."/>
            <person name="Teixiera M."/>
            <person name="Abouelleil A."/>
            <person name="Chapman S.B."/>
            <person name="Priest M."/>
            <person name="Young S.K."/>
            <person name="Wortman J."/>
            <person name="Nusbaum C."/>
            <person name="Birren B."/>
        </authorList>
    </citation>
    <scope>NUCLEOTIDE SEQUENCE [LARGE SCALE GENOMIC DNA]</scope>
    <source>
        <strain evidence="3">CBS 173.52</strain>
    </source>
</reference>
<feature type="compositionally biased region" description="Basic and acidic residues" evidence="1">
    <location>
        <begin position="59"/>
        <end position="70"/>
    </location>
</feature>
<protein>
    <recommendedName>
        <fullName evidence="2">Helix-turn-helix domain-containing protein</fullName>
    </recommendedName>
</protein>
<gene>
    <name evidence="3" type="ORF">Z519_04465</name>
</gene>
<dbReference type="InterPro" id="IPR054448">
    <property type="entry name" value="HTH_put_ascomycetes"/>
</dbReference>
<evidence type="ECO:0000313" key="4">
    <source>
        <dbReference type="Proteomes" id="UP000053789"/>
    </source>
</evidence>
<feature type="compositionally biased region" description="Polar residues" evidence="1">
    <location>
        <begin position="23"/>
        <end position="33"/>
    </location>
</feature>
<dbReference type="GeneID" id="27697393"/>
<name>A0A0D2ICI7_CLAB1</name>
<accession>A0A0D2ICI7</accession>
<feature type="region of interest" description="Disordered" evidence="1">
    <location>
        <begin position="1"/>
        <end position="115"/>
    </location>
</feature>
<dbReference type="AlphaFoldDB" id="A0A0D2ICI7"/>
<feature type="domain" description="Helix-turn-helix" evidence="2">
    <location>
        <begin position="150"/>
        <end position="194"/>
    </location>
</feature>
<proteinExistence type="predicted"/>
<feature type="compositionally biased region" description="Polar residues" evidence="1">
    <location>
        <begin position="96"/>
        <end position="115"/>
    </location>
</feature>
<evidence type="ECO:0000259" key="2">
    <source>
        <dbReference type="Pfam" id="PF22943"/>
    </source>
</evidence>